<comment type="catalytic activity">
    <reaction evidence="14 15 17">
        <text>guanosine(37) in tRNA + S-adenosyl-L-methionine = N(1)-methylguanosine(37) in tRNA + S-adenosyl-L-homocysteine + H(+)</text>
        <dbReference type="Rhea" id="RHEA:36899"/>
        <dbReference type="Rhea" id="RHEA-COMP:10145"/>
        <dbReference type="Rhea" id="RHEA-COMP:10147"/>
        <dbReference type="ChEBI" id="CHEBI:15378"/>
        <dbReference type="ChEBI" id="CHEBI:57856"/>
        <dbReference type="ChEBI" id="CHEBI:59789"/>
        <dbReference type="ChEBI" id="CHEBI:73542"/>
        <dbReference type="ChEBI" id="CHEBI:74269"/>
        <dbReference type="EC" id="2.1.1.228"/>
    </reaction>
</comment>
<gene>
    <name evidence="15 20" type="primary">trmD</name>
    <name evidence="20" type="ORF">H9862_00100</name>
</gene>
<comment type="subcellular location">
    <subcellularLocation>
        <location evidence="2 15 17">Cytoplasm</location>
    </subcellularLocation>
</comment>
<evidence type="ECO:0000256" key="16">
    <source>
        <dbReference type="PIRSR" id="PIRSR000386-1"/>
    </source>
</evidence>
<dbReference type="PANTHER" id="PTHR46417:SF1">
    <property type="entry name" value="TRNA (GUANINE-N(1)-)-METHYLTRANSFERASE"/>
    <property type="match status" value="1"/>
</dbReference>
<dbReference type="CDD" id="cd18080">
    <property type="entry name" value="TrmD-like"/>
    <property type="match status" value="1"/>
</dbReference>
<evidence type="ECO:0000256" key="18">
    <source>
        <dbReference type="SAM" id="MobiDB-lite"/>
    </source>
</evidence>
<comment type="subunit">
    <text evidence="4 15 17">Homodimer.</text>
</comment>
<name>A0A9D1VA56_9BACT</name>
<dbReference type="GO" id="GO:0005829">
    <property type="term" value="C:cytosol"/>
    <property type="evidence" value="ECO:0007669"/>
    <property type="project" value="TreeGrafter"/>
</dbReference>
<evidence type="ECO:0000259" key="19">
    <source>
        <dbReference type="Pfam" id="PF01746"/>
    </source>
</evidence>
<comment type="similarity">
    <text evidence="3 15 17">Belongs to the RNA methyltransferase TrmD family.</text>
</comment>
<sequence length="279" mass="31217">MLEIDVLTLFPEMITGPLSQSIMGRASDHGLISVRAHQLRDWTHDKYRRTDDYLCGGGQGMLMKCEPIFEAIEQLRREHTRVILMTPQGRVFRQSVARELAAPCMEGGDAHYIILCGHYEGVDQRVIDTLVDLELSIGDYILTNGAIAAVVVIDAVARLLPGALGDDRSSVDESFADGLLEAPAYTKPNVFRGMEVPAVFLSGNHRAIAEWRLEQSLARTRANRPDLYEAWAAAHPDFFTKKRKRVPLTGYKKRPEPSQQPESQQPESQQLEPPQQPEG</sequence>
<dbReference type="GO" id="GO:0002939">
    <property type="term" value="P:tRNA N1-guanine methylation"/>
    <property type="evidence" value="ECO:0007669"/>
    <property type="project" value="TreeGrafter"/>
</dbReference>
<dbReference type="NCBIfam" id="TIGR00088">
    <property type="entry name" value="trmD"/>
    <property type="match status" value="1"/>
</dbReference>
<organism evidence="20 21">
    <name type="scientific">Candidatus Akkermansia intestinigallinarum</name>
    <dbReference type="NCBI Taxonomy" id="2838431"/>
    <lineage>
        <taxon>Bacteria</taxon>
        <taxon>Pseudomonadati</taxon>
        <taxon>Verrucomicrobiota</taxon>
        <taxon>Verrucomicrobiia</taxon>
        <taxon>Verrucomicrobiales</taxon>
        <taxon>Akkermansiaceae</taxon>
        <taxon>Akkermansia</taxon>
    </lineage>
</organism>
<comment type="function">
    <text evidence="1 15 17">Specifically methylates guanosine-37 in various tRNAs.</text>
</comment>
<comment type="caution">
    <text evidence="20">The sequence shown here is derived from an EMBL/GenBank/DDBJ whole genome shotgun (WGS) entry which is preliminary data.</text>
</comment>
<evidence type="ECO:0000256" key="8">
    <source>
        <dbReference type="ARBA" id="ARBA00022603"/>
    </source>
</evidence>
<evidence type="ECO:0000256" key="15">
    <source>
        <dbReference type="HAMAP-Rule" id="MF_00605"/>
    </source>
</evidence>
<proteinExistence type="inferred from homology"/>
<dbReference type="EC" id="2.1.1.228" evidence="5 15"/>
<dbReference type="Proteomes" id="UP000823964">
    <property type="component" value="Unassembled WGS sequence"/>
</dbReference>
<dbReference type="SUPFAM" id="SSF75217">
    <property type="entry name" value="alpha/beta knot"/>
    <property type="match status" value="1"/>
</dbReference>
<evidence type="ECO:0000256" key="14">
    <source>
        <dbReference type="ARBA" id="ARBA00047783"/>
    </source>
</evidence>
<accession>A0A9D1VA56</accession>
<dbReference type="NCBIfam" id="NF000648">
    <property type="entry name" value="PRK00026.1"/>
    <property type="match status" value="1"/>
</dbReference>
<evidence type="ECO:0000256" key="6">
    <source>
        <dbReference type="ARBA" id="ARBA00014679"/>
    </source>
</evidence>
<dbReference type="InterPro" id="IPR023148">
    <property type="entry name" value="tRNA_m1G_MeTrfase_C_sf"/>
</dbReference>
<reference evidence="20" key="1">
    <citation type="journal article" date="2021" name="PeerJ">
        <title>Extensive microbial diversity within the chicken gut microbiome revealed by metagenomics and culture.</title>
        <authorList>
            <person name="Gilroy R."/>
            <person name="Ravi A."/>
            <person name="Getino M."/>
            <person name="Pursley I."/>
            <person name="Horton D.L."/>
            <person name="Alikhan N.F."/>
            <person name="Baker D."/>
            <person name="Gharbi K."/>
            <person name="Hall N."/>
            <person name="Watson M."/>
            <person name="Adriaenssens E.M."/>
            <person name="Foster-Nyarko E."/>
            <person name="Jarju S."/>
            <person name="Secka A."/>
            <person name="Antonio M."/>
            <person name="Oren A."/>
            <person name="Chaudhuri R.R."/>
            <person name="La Ragione R."/>
            <person name="Hildebrand F."/>
            <person name="Pallen M.J."/>
        </authorList>
    </citation>
    <scope>NUCLEOTIDE SEQUENCE</scope>
    <source>
        <strain evidence="20">14975</strain>
    </source>
</reference>
<keyword evidence="8 15" id="KW-0489">Methyltransferase</keyword>
<keyword evidence="7 15" id="KW-0963">Cytoplasm</keyword>
<evidence type="ECO:0000256" key="7">
    <source>
        <dbReference type="ARBA" id="ARBA00022490"/>
    </source>
</evidence>
<protein>
    <recommendedName>
        <fullName evidence="6 15">tRNA (guanine-N(1)-)-methyltransferase</fullName>
        <ecNumber evidence="5 15">2.1.1.228</ecNumber>
    </recommendedName>
    <alternativeName>
        <fullName evidence="12 15">M1G-methyltransferase</fullName>
    </alternativeName>
    <alternativeName>
        <fullName evidence="13 15">tRNA [GM37] methyltransferase</fullName>
    </alternativeName>
</protein>
<dbReference type="FunFam" id="3.40.1280.10:FF:000001">
    <property type="entry name" value="tRNA (guanine-N(1)-)-methyltransferase"/>
    <property type="match status" value="1"/>
</dbReference>
<dbReference type="InterPro" id="IPR029028">
    <property type="entry name" value="Alpha/beta_knot_MTases"/>
</dbReference>
<feature type="binding site" evidence="15 16">
    <location>
        <position position="117"/>
    </location>
    <ligand>
        <name>S-adenosyl-L-methionine</name>
        <dbReference type="ChEBI" id="CHEBI:59789"/>
    </ligand>
</feature>
<evidence type="ECO:0000256" key="11">
    <source>
        <dbReference type="ARBA" id="ARBA00022694"/>
    </source>
</evidence>
<evidence type="ECO:0000256" key="3">
    <source>
        <dbReference type="ARBA" id="ARBA00007630"/>
    </source>
</evidence>
<evidence type="ECO:0000313" key="21">
    <source>
        <dbReference type="Proteomes" id="UP000823964"/>
    </source>
</evidence>
<evidence type="ECO:0000256" key="12">
    <source>
        <dbReference type="ARBA" id="ARBA00029736"/>
    </source>
</evidence>
<dbReference type="InterPro" id="IPR002649">
    <property type="entry name" value="tRNA_m1G_MeTrfase_TrmD"/>
</dbReference>
<dbReference type="Gene3D" id="3.40.1280.10">
    <property type="match status" value="1"/>
</dbReference>
<keyword evidence="10 15" id="KW-0949">S-adenosyl-L-methionine</keyword>
<evidence type="ECO:0000256" key="2">
    <source>
        <dbReference type="ARBA" id="ARBA00004496"/>
    </source>
</evidence>
<dbReference type="Gene3D" id="1.10.1270.20">
    <property type="entry name" value="tRNA(m1g37)methyltransferase, domain 2"/>
    <property type="match status" value="1"/>
</dbReference>
<dbReference type="PIRSF" id="PIRSF000386">
    <property type="entry name" value="tRNA_mtase"/>
    <property type="match status" value="1"/>
</dbReference>
<evidence type="ECO:0000313" key="20">
    <source>
        <dbReference type="EMBL" id="HIX18985.1"/>
    </source>
</evidence>
<dbReference type="InterPro" id="IPR029026">
    <property type="entry name" value="tRNA_m1G_MTases_N"/>
</dbReference>
<feature type="domain" description="tRNA methyltransferase TRMD/TRM10-type" evidence="19">
    <location>
        <begin position="3"/>
        <end position="229"/>
    </location>
</feature>
<evidence type="ECO:0000256" key="1">
    <source>
        <dbReference type="ARBA" id="ARBA00002634"/>
    </source>
</evidence>
<dbReference type="InterPro" id="IPR016009">
    <property type="entry name" value="tRNA_MeTrfase_TRMD/TRM10"/>
</dbReference>
<dbReference type="Pfam" id="PF01746">
    <property type="entry name" value="tRNA_m1G_MT"/>
    <property type="match status" value="1"/>
</dbReference>
<evidence type="ECO:0000256" key="5">
    <source>
        <dbReference type="ARBA" id="ARBA00012807"/>
    </source>
</evidence>
<dbReference type="EMBL" id="DXFQ01000003">
    <property type="protein sequence ID" value="HIX18985.1"/>
    <property type="molecule type" value="Genomic_DNA"/>
</dbReference>
<evidence type="ECO:0000256" key="4">
    <source>
        <dbReference type="ARBA" id="ARBA00011738"/>
    </source>
</evidence>
<dbReference type="GO" id="GO:0052906">
    <property type="term" value="F:tRNA (guanine(37)-N1)-methyltransferase activity"/>
    <property type="evidence" value="ECO:0007669"/>
    <property type="project" value="UniProtKB-UniRule"/>
</dbReference>
<keyword evidence="9 15" id="KW-0808">Transferase</keyword>
<keyword evidence="11 15" id="KW-0819">tRNA processing</keyword>
<evidence type="ECO:0000256" key="13">
    <source>
        <dbReference type="ARBA" id="ARBA00033392"/>
    </source>
</evidence>
<reference evidence="20" key="2">
    <citation type="submission" date="2021-04" db="EMBL/GenBank/DDBJ databases">
        <authorList>
            <person name="Gilroy R."/>
        </authorList>
    </citation>
    <scope>NUCLEOTIDE SEQUENCE</scope>
    <source>
        <strain evidence="20">14975</strain>
    </source>
</reference>
<feature type="compositionally biased region" description="Low complexity" evidence="18">
    <location>
        <begin position="257"/>
        <end position="273"/>
    </location>
</feature>
<evidence type="ECO:0000256" key="9">
    <source>
        <dbReference type="ARBA" id="ARBA00022679"/>
    </source>
</evidence>
<dbReference type="PANTHER" id="PTHR46417">
    <property type="entry name" value="TRNA (GUANINE-N(1)-)-METHYLTRANSFERASE"/>
    <property type="match status" value="1"/>
</dbReference>
<feature type="binding site" evidence="15 16">
    <location>
        <begin position="137"/>
        <end position="142"/>
    </location>
    <ligand>
        <name>S-adenosyl-L-methionine</name>
        <dbReference type="ChEBI" id="CHEBI:59789"/>
    </ligand>
</feature>
<feature type="region of interest" description="Disordered" evidence="18">
    <location>
        <begin position="242"/>
        <end position="279"/>
    </location>
</feature>
<dbReference type="HAMAP" id="MF_00605">
    <property type="entry name" value="TrmD"/>
    <property type="match status" value="1"/>
</dbReference>
<evidence type="ECO:0000256" key="10">
    <source>
        <dbReference type="ARBA" id="ARBA00022691"/>
    </source>
</evidence>
<dbReference type="AlphaFoldDB" id="A0A9D1VA56"/>
<evidence type="ECO:0000256" key="17">
    <source>
        <dbReference type="RuleBase" id="RU003464"/>
    </source>
</evidence>